<dbReference type="GO" id="GO:0003676">
    <property type="term" value="F:nucleic acid binding"/>
    <property type="evidence" value="ECO:0007669"/>
    <property type="project" value="InterPro"/>
</dbReference>
<feature type="compositionally biased region" description="Low complexity" evidence="8">
    <location>
        <begin position="68"/>
        <end position="94"/>
    </location>
</feature>
<dbReference type="InterPro" id="IPR011545">
    <property type="entry name" value="DEAD/DEAH_box_helicase_dom"/>
</dbReference>
<feature type="region of interest" description="Disordered" evidence="8">
    <location>
        <begin position="1"/>
        <end position="154"/>
    </location>
</feature>
<evidence type="ECO:0000259" key="9">
    <source>
        <dbReference type="PROSITE" id="PS51192"/>
    </source>
</evidence>
<dbReference type="EC" id="3.6.4.13" evidence="1"/>
<dbReference type="InterPro" id="IPR001650">
    <property type="entry name" value="Helicase_C-like"/>
</dbReference>
<evidence type="ECO:0000259" key="11">
    <source>
        <dbReference type="PROSITE" id="PS51195"/>
    </source>
</evidence>
<dbReference type="AlphaFoldDB" id="A0A165D0C8"/>
<dbReference type="SMART" id="SM00487">
    <property type="entry name" value="DEXDc"/>
    <property type="match status" value="1"/>
</dbReference>
<dbReference type="OrthoDB" id="10265785at2759"/>
<evidence type="ECO:0000256" key="3">
    <source>
        <dbReference type="ARBA" id="ARBA00022801"/>
    </source>
</evidence>
<feature type="domain" description="DEAD-box RNA helicase Q" evidence="11">
    <location>
        <begin position="184"/>
        <end position="212"/>
    </location>
</feature>
<sequence length="603" mass="65558">MSFQKDDDGFVTGPGERSVPRSTTYPRGVDTESAQGSAFSFKPAAPAATPPAAPSMASRVGQFSQPGAFSPTSPTATSPTQQQQQQFAIFGAATRTPPQPVSPTGSQGQGQGFGGLGGMGQLAAAMPTAPPRNAQGLEGKNRPVPGRRDGEDRGSLVSTLQNYEVQVTLADQQADPNSPLYSIKRFQDLGLAPELLQGLTMMNFFKPSKVQERALPLLLQNPPRNLIGQSQSGTGKTAAFTLAMLSRVDFDKDGTQAICMAPTRELARQILDVVVTMGKFTPVTTFCAVPEMGSDGRMHPPSAPTRAQIVVGTPGTVASMVRNRKIDVSDVQIFVLDEADNMLDAGALNDQCLEVKNRLPHDGHNRTKAQIVLFSATFPDEVRRYADNIAPGANKIELKKEELSVANIAQFYMDCKDAESRNDILAELYGILTVGQSIVFCDTRAVADSIANRMKEDYHKVAALHGAKDARERDELIDSFRDGKTKVLITTNVMARGIDIPQVNMIVNYDMPKDANGRPDAETYLHRIGRTGRFGAKGVAINFVHDLKSWNEMREIERRLDRPIVRVETDDIDLMEKTFNDVLKKKVNVQSSGVNQEVSAHAK</sequence>
<dbReference type="GO" id="GO:0016787">
    <property type="term" value="F:hydrolase activity"/>
    <property type="evidence" value="ECO:0007669"/>
    <property type="project" value="UniProtKB-KW"/>
</dbReference>
<feature type="compositionally biased region" description="Low complexity" evidence="8">
    <location>
        <begin position="37"/>
        <end position="47"/>
    </location>
</feature>
<dbReference type="GO" id="GO:0003724">
    <property type="term" value="F:RNA helicase activity"/>
    <property type="evidence" value="ECO:0007669"/>
    <property type="project" value="UniProtKB-EC"/>
</dbReference>
<dbReference type="Gene3D" id="3.40.50.300">
    <property type="entry name" value="P-loop containing nucleotide triphosphate hydrolases"/>
    <property type="match status" value="2"/>
</dbReference>
<evidence type="ECO:0000313" key="13">
    <source>
        <dbReference type="Proteomes" id="UP000076842"/>
    </source>
</evidence>
<dbReference type="InParanoid" id="A0A165D0C8"/>
<protein>
    <recommendedName>
        <fullName evidence="1">RNA helicase</fullName>
        <ecNumber evidence="1">3.6.4.13</ecNumber>
    </recommendedName>
</protein>
<gene>
    <name evidence="12" type="ORF">CALCODRAFT_503080</name>
</gene>
<proteinExistence type="inferred from homology"/>
<dbReference type="InterPro" id="IPR000629">
    <property type="entry name" value="RNA-helicase_DEAD-box_CS"/>
</dbReference>
<feature type="domain" description="Helicase ATP-binding" evidence="9">
    <location>
        <begin position="217"/>
        <end position="396"/>
    </location>
</feature>
<dbReference type="GO" id="GO:0005524">
    <property type="term" value="F:ATP binding"/>
    <property type="evidence" value="ECO:0007669"/>
    <property type="project" value="UniProtKB-KW"/>
</dbReference>
<feature type="short sequence motif" description="Q motif" evidence="6">
    <location>
        <begin position="184"/>
        <end position="212"/>
    </location>
</feature>
<reference evidence="12 13" key="1">
    <citation type="journal article" date="2016" name="Mol. Biol. Evol.">
        <title>Comparative Genomics of Early-Diverging Mushroom-Forming Fungi Provides Insights into the Origins of Lignocellulose Decay Capabilities.</title>
        <authorList>
            <person name="Nagy L.G."/>
            <person name="Riley R."/>
            <person name="Tritt A."/>
            <person name="Adam C."/>
            <person name="Daum C."/>
            <person name="Floudas D."/>
            <person name="Sun H."/>
            <person name="Yadav J.S."/>
            <person name="Pangilinan J."/>
            <person name="Larsson K.H."/>
            <person name="Matsuura K."/>
            <person name="Barry K."/>
            <person name="Labutti K."/>
            <person name="Kuo R."/>
            <person name="Ohm R.A."/>
            <person name="Bhattacharya S.S."/>
            <person name="Shirouzu T."/>
            <person name="Yoshinaga Y."/>
            <person name="Martin F.M."/>
            <person name="Grigoriev I.V."/>
            <person name="Hibbett D.S."/>
        </authorList>
    </citation>
    <scope>NUCLEOTIDE SEQUENCE [LARGE SCALE GENOMIC DNA]</scope>
    <source>
        <strain evidence="12 13">HHB12733</strain>
    </source>
</reference>
<evidence type="ECO:0000256" key="1">
    <source>
        <dbReference type="ARBA" id="ARBA00012552"/>
    </source>
</evidence>
<evidence type="ECO:0000256" key="6">
    <source>
        <dbReference type="PROSITE-ProRule" id="PRU00552"/>
    </source>
</evidence>
<evidence type="ECO:0000256" key="7">
    <source>
        <dbReference type="RuleBase" id="RU000492"/>
    </source>
</evidence>
<comment type="similarity">
    <text evidence="7">Belongs to the DEAD box helicase family.</text>
</comment>
<keyword evidence="4 7" id="KW-0347">Helicase</keyword>
<feature type="compositionally biased region" description="Gly residues" evidence="8">
    <location>
        <begin position="107"/>
        <end position="120"/>
    </location>
</feature>
<dbReference type="Pfam" id="PF00270">
    <property type="entry name" value="DEAD"/>
    <property type="match status" value="1"/>
</dbReference>
<evidence type="ECO:0000256" key="2">
    <source>
        <dbReference type="ARBA" id="ARBA00022741"/>
    </source>
</evidence>
<accession>A0A165D0C8</accession>
<keyword evidence="13" id="KW-1185">Reference proteome</keyword>
<dbReference type="PANTHER" id="PTHR47958">
    <property type="entry name" value="ATP-DEPENDENT RNA HELICASE DBP3"/>
    <property type="match status" value="1"/>
</dbReference>
<feature type="domain" description="Helicase C-terminal" evidence="10">
    <location>
        <begin position="424"/>
        <end position="575"/>
    </location>
</feature>
<dbReference type="EMBL" id="KV424090">
    <property type="protein sequence ID" value="KZT51797.1"/>
    <property type="molecule type" value="Genomic_DNA"/>
</dbReference>
<dbReference type="SMART" id="SM00490">
    <property type="entry name" value="HELICc"/>
    <property type="match status" value="1"/>
</dbReference>
<dbReference type="PROSITE" id="PS51195">
    <property type="entry name" value="Q_MOTIF"/>
    <property type="match status" value="1"/>
</dbReference>
<dbReference type="STRING" id="1353952.A0A165D0C8"/>
<evidence type="ECO:0000256" key="8">
    <source>
        <dbReference type="SAM" id="MobiDB-lite"/>
    </source>
</evidence>
<dbReference type="Proteomes" id="UP000076842">
    <property type="component" value="Unassembled WGS sequence"/>
</dbReference>
<dbReference type="InterPro" id="IPR014014">
    <property type="entry name" value="RNA_helicase_DEAD_Q_motif"/>
</dbReference>
<keyword evidence="3 7" id="KW-0378">Hydrolase</keyword>
<keyword evidence="5 7" id="KW-0067">ATP-binding</keyword>
<organism evidence="12 13">
    <name type="scientific">Calocera cornea HHB12733</name>
    <dbReference type="NCBI Taxonomy" id="1353952"/>
    <lineage>
        <taxon>Eukaryota</taxon>
        <taxon>Fungi</taxon>
        <taxon>Dikarya</taxon>
        <taxon>Basidiomycota</taxon>
        <taxon>Agaricomycotina</taxon>
        <taxon>Dacrymycetes</taxon>
        <taxon>Dacrymycetales</taxon>
        <taxon>Dacrymycetaceae</taxon>
        <taxon>Calocera</taxon>
    </lineage>
</organism>
<dbReference type="InterPro" id="IPR027417">
    <property type="entry name" value="P-loop_NTPase"/>
</dbReference>
<dbReference type="PROSITE" id="PS51194">
    <property type="entry name" value="HELICASE_CTER"/>
    <property type="match status" value="1"/>
</dbReference>
<dbReference type="SUPFAM" id="SSF52540">
    <property type="entry name" value="P-loop containing nucleoside triphosphate hydrolases"/>
    <property type="match status" value="1"/>
</dbReference>
<dbReference type="Pfam" id="PF00271">
    <property type="entry name" value="Helicase_C"/>
    <property type="match status" value="1"/>
</dbReference>
<dbReference type="PROSITE" id="PS00039">
    <property type="entry name" value="DEAD_ATP_HELICASE"/>
    <property type="match status" value="1"/>
</dbReference>
<evidence type="ECO:0000256" key="5">
    <source>
        <dbReference type="ARBA" id="ARBA00022840"/>
    </source>
</evidence>
<dbReference type="FunCoup" id="A0A165D0C8">
    <property type="interactions" value="334"/>
</dbReference>
<evidence type="ECO:0000259" key="10">
    <source>
        <dbReference type="PROSITE" id="PS51194"/>
    </source>
</evidence>
<dbReference type="PROSITE" id="PS51192">
    <property type="entry name" value="HELICASE_ATP_BIND_1"/>
    <property type="match status" value="1"/>
</dbReference>
<dbReference type="CDD" id="cd17963">
    <property type="entry name" value="DEADc_DDX19_DDX25"/>
    <property type="match status" value="1"/>
</dbReference>
<dbReference type="InterPro" id="IPR014001">
    <property type="entry name" value="Helicase_ATP-bd"/>
</dbReference>
<keyword evidence="2 7" id="KW-0547">Nucleotide-binding</keyword>
<evidence type="ECO:0000313" key="12">
    <source>
        <dbReference type="EMBL" id="KZT51797.1"/>
    </source>
</evidence>
<name>A0A165D0C8_9BASI</name>
<dbReference type="CDD" id="cd18787">
    <property type="entry name" value="SF2_C_DEAD"/>
    <property type="match status" value="1"/>
</dbReference>
<evidence type="ECO:0000256" key="4">
    <source>
        <dbReference type="ARBA" id="ARBA00022806"/>
    </source>
</evidence>